<name>A0A067Q4S1_9AGAM</name>
<accession>A0A067Q4S1</accession>
<keyword evidence="2" id="KW-1185">Reference proteome</keyword>
<dbReference type="AlphaFoldDB" id="A0A067Q4S1"/>
<evidence type="ECO:0000313" key="2">
    <source>
        <dbReference type="Proteomes" id="UP000027265"/>
    </source>
</evidence>
<reference evidence="2" key="1">
    <citation type="journal article" date="2014" name="Proc. Natl. Acad. Sci. U.S.A.">
        <title>Extensive sampling of basidiomycete genomes demonstrates inadequacy of the white-rot/brown-rot paradigm for wood decay fungi.</title>
        <authorList>
            <person name="Riley R."/>
            <person name="Salamov A.A."/>
            <person name="Brown D.W."/>
            <person name="Nagy L.G."/>
            <person name="Floudas D."/>
            <person name="Held B.W."/>
            <person name="Levasseur A."/>
            <person name="Lombard V."/>
            <person name="Morin E."/>
            <person name="Otillar R."/>
            <person name="Lindquist E.A."/>
            <person name="Sun H."/>
            <person name="LaButti K.M."/>
            <person name="Schmutz J."/>
            <person name="Jabbour D."/>
            <person name="Luo H."/>
            <person name="Baker S.E."/>
            <person name="Pisabarro A.G."/>
            <person name="Walton J.D."/>
            <person name="Blanchette R.A."/>
            <person name="Henrissat B."/>
            <person name="Martin F."/>
            <person name="Cullen D."/>
            <person name="Hibbett D.S."/>
            <person name="Grigoriev I.V."/>
        </authorList>
    </citation>
    <scope>NUCLEOTIDE SEQUENCE [LARGE SCALE GENOMIC DNA]</scope>
    <source>
        <strain evidence="2">MUCL 33604</strain>
    </source>
</reference>
<dbReference type="HOGENOM" id="CLU_1256199_0_0_1"/>
<dbReference type="EMBL" id="KL197713">
    <property type="protein sequence ID" value="KDQ61165.1"/>
    <property type="molecule type" value="Genomic_DNA"/>
</dbReference>
<sequence>MCLISKQQFLMCDEGGIFIYGIPQLTSTPPTHPLEIQPIWSYRTDLTDLVDLSPIVWDPVMQCCTRPIAILCERSLSMLQLLPEPKHLYVYCSKRDEDCPSDSAEEWSEPETWVELCHYFAVGFRFAMGYEGVYLGEQRRFSLKTCTFPGLAPVTKGFAMDGWTLYPDLVGLGSFTVPVDQGERMCDISLDEESARILMMTEAGGGPRPSEKRLIYVSVV</sequence>
<organism evidence="1 2">
    <name type="scientific">Jaapia argillacea MUCL 33604</name>
    <dbReference type="NCBI Taxonomy" id="933084"/>
    <lineage>
        <taxon>Eukaryota</taxon>
        <taxon>Fungi</taxon>
        <taxon>Dikarya</taxon>
        <taxon>Basidiomycota</taxon>
        <taxon>Agaricomycotina</taxon>
        <taxon>Agaricomycetes</taxon>
        <taxon>Agaricomycetidae</taxon>
        <taxon>Jaapiales</taxon>
        <taxon>Jaapiaceae</taxon>
        <taxon>Jaapia</taxon>
    </lineage>
</organism>
<dbReference type="InParanoid" id="A0A067Q4S1"/>
<protein>
    <submittedName>
        <fullName evidence="1">Uncharacterized protein</fullName>
    </submittedName>
</protein>
<gene>
    <name evidence="1" type="ORF">JAAARDRAFT_574232</name>
</gene>
<dbReference type="Proteomes" id="UP000027265">
    <property type="component" value="Unassembled WGS sequence"/>
</dbReference>
<evidence type="ECO:0000313" key="1">
    <source>
        <dbReference type="EMBL" id="KDQ61165.1"/>
    </source>
</evidence>
<proteinExistence type="predicted"/>